<evidence type="ECO:0000256" key="1">
    <source>
        <dbReference type="SAM" id="Coils"/>
    </source>
</evidence>
<dbReference type="EMBL" id="KK034002">
    <property type="protein sequence ID" value="EXL64603.1"/>
    <property type="molecule type" value="Genomic_DNA"/>
</dbReference>
<reference evidence="3" key="1">
    <citation type="submission" date="2011-11" db="EMBL/GenBank/DDBJ databases">
        <title>The Genome Sequence of Fusarium oxysporum PHW808.</title>
        <authorList>
            <consortium name="The Broad Institute Genome Sequencing Platform"/>
            <person name="Ma L.-J."/>
            <person name="Gale L.R."/>
            <person name="Schwartz D.C."/>
            <person name="Zhou S."/>
            <person name="Corby-Kistler H."/>
            <person name="Young S.K."/>
            <person name="Zeng Q."/>
            <person name="Gargeya S."/>
            <person name="Fitzgerald M."/>
            <person name="Haas B."/>
            <person name="Abouelleil A."/>
            <person name="Alvarado L."/>
            <person name="Arachchi H.M."/>
            <person name="Berlin A."/>
            <person name="Brown A."/>
            <person name="Chapman S.B."/>
            <person name="Chen Z."/>
            <person name="Dunbar C."/>
            <person name="Freedman E."/>
            <person name="Gearin G."/>
            <person name="Goldberg J."/>
            <person name="Griggs A."/>
            <person name="Gujja S."/>
            <person name="Heiman D."/>
            <person name="Howarth C."/>
            <person name="Larson L."/>
            <person name="Lui A."/>
            <person name="MacDonald P.J.P."/>
            <person name="Montmayeur A."/>
            <person name="Murphy C."/>
            <person name="Neiman D."/>
            <person name="Pearson M."/>
            <person name="Priest M."/>
            <person name="Roberts A."/>
            <person name="Saif S."/>
            <person name="Shea T."/>
            <person name="Shenoy N."/>
            <person name="Sisk P."/>
            <person name="Stolte C."/>
            <person name="Sykes S."/>
            <person name="Wortman J."/>
            <person name="Nusbaum C."/>
            <person name="Birren B."/>
        </authorList>
    </citation>
    <scope>NUCLEOTIDE SEQUENCE [LARGE SCALE GENOMIC DNA]</scope>
    <source>
        <strain evidence="3">54008</strain>
    </source>
</reference>
<dbReference type="Proteomes" id="UP000030676">
    <property type="component" value="Unassembled WGS sequence"/>
</dbReference>
<organism evidence="3">
    <name type="scientific">Fusarium oxysporum f. sp. conglutinans race 2 54008</name>
    <dbReference type="NCBI Taxonomy" id="1089457"/>
    <lineage>
        <taxon>Eukaryota</taxon>
        <taxon>Fungi</taxon>
        <taxon>Dikarya</taxon>
        <taxon>Ascomycota</taxon>
        <taxon>Pezizomycotina</taxon>
        <taxon>Sordariomycetes</taxon>
        <taxon>Hypocreomycetidae</taxon>
        <taxon>Hypocreales</taxon>
        <taxon>Nectriaceae</taxon>
        <taxon>Fusarium</taxon>
        <taxon>Fusarium oxysporum species complex</taxon>
    </lineage>
</organism>
<evidence type="ECO:0000256" key="2">
    <source>
        <dbReference type="SAM" id="MobiDB-lite"/>
    </source>
</evidence>
<sequence length="181" mass="20254">MFSGSGAKPTTLPAPLPPSYDKVATVETNPPLYNESSTFDPPDTRSRKRKPSQDAVANSDTVWNKLEELEAMFNRQREQDVHAANQSLVIQGLRGEVAELREQLATCQKKYEDLEVEVAGLREAQAIVDDGEAVELAEIRNDIESLETRIDFVERGNNDDEFCKRIKEEIFDETAARVKGG</sequence>
<accession>X0GMT6</accession>
<dbReference type="HOGENOM" id="CLU_045417_1_0_1"/>
<keyword evidence="1" id="KW-0175">Coiled coil</keyword>
<feature type="region of interest" description="Disordered" evidence="2">
    <location>
        <begin position="1"/>
        <end position="59"/>
    </location>
</feature>
<dbReference type="AlphaFoldDB" id="X0GMT6"/>
<feature type="coiled-coil region" evidence="1">
    <location>
        <begin position="90"/>
        <end position="156"/>
    </location>
</feature>
<proteinExistence type="predicted"/>
<evidence type="ECO:0000313" key="3">
    <source>
        <dbReference type="EMBL" id="EXL64603.1"/>
    </source>
</evidence>
<reference evidence="3" key="2">
    <citation type="submission" date="2014-03" db="EMBL/GenBank/DDBJ databases">
        <title>The Genome Annotation of Fusarium oxysporum PHW808.</title>
        <authorList>
            <consortium name="The Broad Institute Genomics Platform"/>
            <person name="Ma L.-J."/>
            <person name="Corby-Kistler H."/>
            <person name="Broz K."/>
            <person name="Gale L.R."/>
            <person name="Jonkers W."/>
            <person name="O'Donnell K."/>
            <person name="Ploetz R."/>
            <person name="Steinberg C."/>
            <person name="Schwartz D.C."/>
            <person name="VanEtten H."/>
            <person name="Zhou S."/>
            <person name="Young S.K."/>
            <person name="Zeng Q."/>
            <person name="Gargeya S."/>
            <person name="Fitzgerald M."/>
            <person name="Abouelleil A."/>
            <person name="Alvarado L."/>
            <person name="Chapman S.B."/>
            <person name="Gainer-Dewar J."/>
            <person name="Goldberg J."/>
            <person name="Griggs A."/>
            <person name="Gujja S."/>
            <person name="Hansen M."/>
            <person name="Howarth C."/>
            <person name="Imamovic A."/>
            <person name="Ireland A."/>
            <person name="Larimer J."/>
            <person name="McCowan C."/>
            <person name="Murphy C."/>
            <person name="Pearson M."/>
            <person name="Poon T.W."/>
            <person name="Priest M."/>
            <person name="Roberts A."/>
            <person name="Saif S."/>
            <person name="Shea T."/>
            <person name="Sykes S."/>
            <person name="Wortman J."/>
            <person name="Nusbaum C."/>
            <person name="Birren B."/>
        </authorList>
    </citation>
    <scope>NUCLEOTIDE SEQUENCE</scope>
    <source>
        <strain evidence="3">54008</strain>
    </source>
</reference>
<protein>
    <submittedName>
        <fullName evidence="3">Uncharacterized protein</fullName>
    </submittedName>
</protein>
<name>X0GMT6_FUSOX</name>
<dbReference type="OrthoDB" id="5058326at2759"/>
<gene>
    <name evidence="3" type="ORF">FOPG_19141</name>
</gene>